<dbReference type="Gene3D" id="3.30.70.340">
    <property type="entry name" value="Metallocarboxypeptidase-like"/>
    <property type="match status" value="1"/>
</dbReference>
<comment type="subcellular location">
    <subcellularLocation>
        <location evidence="2">Secreted</location>
    </subcellularLocation>
</comment>
<keyword evidence="5" id="KW-0121">Carboxypeptidase</keyword>
<dbReference type="PANTHER" id="PTHR11705:SF123">
    <property type="entry name" value="PEPTIDASE M14 CARBOXYPEPTIDASE A DOMAIN-CONTAINING PROTEIN-RELATED"/>
    <property type="match status" value="1"/>
</dbReference>
<sequence length="421" mass="47802">MSLYIAMKTLQILVLIIIGAASSSSNKLRFDNYRVYSVNVRTEEQLRVLQNLEATPNEFIFLDAPLAKNSAIQIVVSPAKQRKFDLLSVELKFDPVLISSDLQSAIDNEQPKRARRTSFGWEDYHTLDEIYAWLDELVIQHDDVLSVEAIGRSYEQRELKVIKLSYKEGNPGIFIDTNIHAREWITSATVTWILNELLTSEEPAVRDLAENYDWYIVPVANPDGFVYTHTVNRLWRKTRYPYSVLCQGADPNRNFDFQWSNGGTSDNPCSDVYAGKHPESEIEVKTISNYVRSIADKLNLYLAVHSRGQYVLVPFGYSAAPYPPNYKDLMQIGKRAAVDMYKVHKTPYRVGTTADVLYVASGISVDWAYGAANISLAYTFELRDQVEYGFILPADQIIPNAEEVLAAFVGMIDEARVLGYF</sequence>
<dbReference type="GO" id="GO:0006508">
    <property type="term" value="P:proteolysis"/>
    <property type="evidence" value="ECO:0007669"/>
    <property type="project" value="UniProtKB-KW"/>
</dbReference>
<accession>A0A1S4FJY1</accession>
<feature type="domain" description="Peptidase M14" evidence="15">
    <location>
        <begin position="123"/>
        <end position="415"/>
    </location>
</feature>
<dbReference type="GO" id="GO:0004181">
    <property type="term" value="F:metallocarboxypeptidase activity"/>
    <property type="evidence" value="ECO:0007669"/>
    <property type="project" value="InterPro"/>
</dbReference>
<evidence type="ECO:0000256" key="8">
    <source>
        <dbReference type="ARBA" id="ARBA00022729"/>
    </source>
</evidence>
<dbReference type="EnsemblMetazoa" id="AAEL008599-RA">
    <property type="protein sequence ID" value="AAEL008599-PA"/>
    <property type="gene ID" value="AAEL008599"/>
</dbReference>
<evidence type="ECO:0000256" key="12">
    <source>
        <dbReference type="ARBA" id="ARBA00023157"/>
    </source>
</evidence>
<dbReference type="PRINTS" id="PR00765">
    <property type="entry name" value="CRBOXYPTASEA"/>
</dbReference>
<dbReference type="OrthoDB" id="3626597at2759"/>
<dbReference type="SUPFAM" id="SSF53187">
    <property type="entry name" value="Zn-dependent exopeptidases"/>
    <property type="match status" value="1"/>
</dbReference>
<keyword evidence="17" id="KW-1185">Reference proteome</keyword>
<keyword evidence="7" id="KW-0479">Metal-binding</keyword>
<dbReference type="PANTHER" id="PTHR11705">
    <property type="entry name" value="PROTEASE FAMILY M14 CARBOXYPEPTIDASE A,B"/>
    <property type="match status" value="1"/>
</dbReference>
<comment type="cofactor">
    <cofactor evidence="1">
        <name>Zn(2+)</name>
        <dbReference type="ChEBI" id="CHEBI:29105"/>
    </cofactor>
</comment>
<dbReference type="FunFam" id="3.40.630.10:FF:000040">
    <property type="entry name" value="zinc carboxypeptidase"/>
    <property type="match status" value="1"/>
</dbReference>
<dbReference type="SMART" id="SM00631">
    <property type="entry name" value="Zn_pept"/>
    <property type="match status" value="1"/>
</dbReference>
<dbReference type="PROSITE" id="PS00132">
    <property type="entry name" value="CARBOXYPEPT_ZN_1"/>
    <property type="match status" value="1"/>
</dbReference>
<evidence type="ECO:0000256" key="4">
    <source>
        <dbReference type="ARBA" id="ARBA00022525"/>
    </source>
</evidence>
<evidence type="ECO:0000256" key="10">
    <source>
        <dbReference type="ARBA" id="ARBA00022833"/>
    </source>
</evidence>
<evidence type="ECO:0000259" key="15">
    <source>
        <dbReference type="PROSITE" id="PS52035"/>
    </source>
</evidence>
<gene>
    <name evidence="16" type="primary">5570825</name>
</gene>
<evidence type="ECO:0000256" key="2">
    <source>
        <dbReference type="ARBA" id="ARBA00004613"/>
    </source>
</evidence>
<reference evidence="16" key="2">
    <citation type="submission" date="2020-05" db="UniProtKB">
        <authorList>
            <consortium name="EnsemblMetazoa"/>
        </authorList>
    </citation>
    <scope>IDENTIFICATION</scope>
    <source>
        <strain evidence="16">LVP_AGWG</strain>
    </source>
</reference>
<evidence type="ECO:0000256" key="3">
    <source>
        <dbReference type="ARBA" id="ARBA00005988"/>
    </source>
</evidence>
<dbReference type="GO" id="GO:0005615">
    <property type="term" value="C:extracellular space"/>
    <property type="evidence" value="ECO:0007669"/>
    <property type="project" value="TreeGrafter"/>
</dbReference>
<reference evidence="16 17" key="1">
    <citation type="submission" date="2017-06" db="EMBL/GenBank/DDBJ databases">
        <title>Aedes aegypti genome working group (AGWG) sequencing and assembly.</title>
        <authorList>
            <consortium name="Aedes aegypti Genome Working Group (AGWG)"/>
            <person name="Matthews B.J."/>
        </authorList>
    </citation>
    <scope>NUCLEOTIDE SEQUENCE [LARGE SCALE GENOMIC DNA]</scope>
    <source>
        <strain evidence="16 17">LVP_AGWG</strain>
    </source>
</reference>
<dbReference type="InterPro" id="IPR036990">
    <property type="entry name" value="M14A-like_propep"/>
</dbReference>
<dbReference type="Gene3D" id="3.40.630.10">
    <property type="entry name" value="Zn peptidases"/>
    <property type="match status" value="1"/>
</dbReference>
<dbReference type="Pfam" id="PF00246">
    <property type="entry name" value="Peptidase_M14"/>
    <property type="match status" value="1"/>
</dbReference>
<proteinExistence type="inferred from homology"/>
<dbReference type="FunCoup" id="A0A1S4FJY1">
    <property type="interactions" value="50"/>
</dbReference>
<dbReference type="SUPFAM" id="SSF54897">
    <property type="entry name" value="Protease propeptides/inhibitors"/>
    <property type="match status" value="1"/>
</dbReference>
<evidence type="ECO:0000256" key="1">
    <source>
        <dbReference type="ARBA" id="ARBA00001947"/>
    </source>
</evidence>
<evidence type="ECO:0000256" key="5">
    <source>
        <dbReference type="ARBA" id="ARBA00022645"/>
    </source>
</evidence>
<dbReference type="CDD" id="cd03860">
    <property type="entry name" value="M14_CP_A-B_like"/>
    <property type="match status" value="1"/>
</dbReference>
<keyword evidence="6" id="KW-0645">Protease</keyword>
<dbReference type="GO" id="GO:0008270">
    <property type="term" value="F:zinc ion binding"/>
    <property type="evidence" value="ECO:0007669"/>
    <property type="project" value="InterPro"/>
</dbReference>
<evidence type="ECO:0000256" key="7">
    <source>
        <dbReference type="ARBA" id="ARBA00022723"/>
    </source>
</evidence>
<dbReference type="AlphaFoldDB" id="A0A1S4FJY1"/>
<dbReference type="PROSITE" id="PS52035">
    <property type="entry name" value="PEPTIDASE_M14"/>
    <property type="match status" value="1"/>
</dbReference>
<evidence type="ECO:0000256" key="14">
    <source>
        <dbReference type="PROSITE-ProRule" id="PRU01379"/>
    </source>
</evidence>
<dbReference type="Pfam" id="PF02244">
    <property type="entry name" value="Propep_M14"/>
    <property type="match status" value="1"/>
</dbReference>
<dbReference type="Proteomes" id="UP000008820">
    <property type="component" value="Chromosome 2"/>
</dbReference>
<dbReference type="VEuPathDB" id="VectorBase:AAEL008599"/>
<protein>
    <recommendedName>
        <fullName evidence="15">Peptidase M14 domain-containing protein</fullName>
    </recommendedName>
</protein>
<keyword evidence="10" id="KW-0862">Zinc</keyword>
<name>A0A1S4FJY1_AEDAE</name>
<evidence type="ECO:0000256" key="11">
    <source>
        <dbReference type="ARBA" id="ARBA00023049"/>
    </source>
</evidence>
<keyword evidence="8" id="KW-0732">Signal</keyword>
<keyword evidence="9" id="KW-0378">Hydrolase</keyword>
<keyword evidence="11" id="KW-0482">Metalloprotease</keyword>
<evidence type="ECO:0000313" key="16">
    <source>
        <dbReference type="EnsemblMetazoa" id="AAEL008599-PA"/>
    </source>
</evidence>
<keyword evidence="12" id="KW-1015">Disulfide bond</keyword>
<evidence type="ECO:0000256" key="13">
    <source>
        <dbReference type="ARBA" id="ARBA00057299"/>
    </source>
</evidence>
<dbReference type="InterPro" id="IPR003146">
    <property type="entry name" value="M14A_act_pep"/>
</dbReference>
<evidence type="ECO:0000256" key="6">
    <source>
        <dbReference type="ARBA" id="ARBA00022670"/>
    </source>
</evidence>
<comment type="similarity">
    <text evidence="3 14">Belongs to the peptidase M14 family.</text>
</comment>
<organism evidence="16 17">
    <name type="scientific">Aedes aegypti</name>
    <name type="common">Yellowfever mosquito</name>
    <name type="synonym">Culex aegypti</name>
    <dbReference type="NCBI Taxonomy" id="7159"/>
    <lineage>
        <taxon>Eukaryota</taxon>
        <taxon>Metazoa</taxon>
        <taxon>Ecdysozoa</taxon>
        <taxon>Arthropoda</taxon>
        <taxon>Hexapoda</taxon>
        <taxon>Insecta</taxon>
        <taxon>Pterygota</taxon>
        <taxon>Neoptera</taxon>
        <taxon>Endopterygota</taxon>
        <taxon>Diptera</taxon>
        <taxon>Nematocera</taxon>
        <taxon>Culicoidea</taxon>
        <taxon>Culicidae</taxon>
        <taxon>Culicinae</taxon>
        <taxon>Aedini</taxon>
        <taxon>Aedes</taxon>
        <taxon>Stegomyia</taxon>
    </lineage>
</organism>
<feature type="active site" description="Proton donor/acceptor" evidence="14">
    <location>
        <position position="381"/>
    </location>
</feature>
<evidence type="ECO:0000313" key="17">
    <source>
        <dbReference type="Proteomes" id="UP000008820"/>
    </source>
</evidence>
<dbReference type="InterPro" id="IPR000834">
    <property type="entry name" value="Peptidase_M14"/>
</dbReference>
<dbReference type="InParanoid" id="A0A1S4FJY1"/>
<evidence type="ECO:0000256" key="9">
    <source>
        <dbReference type="ARBA" id="ARBA00022801"/>
    </source>
</evidence>
<dbReference type="InterPro" id="IPR057246">
    <property type="entry name" value="CARBOXYPEPT_ZN_1"/>
</dbReference>
<keyword evidence="4" id="KW-0964">Secreted</keyword>
<comment type="function">
    <text evidence="13">Involved in the digestion of the blood meal.</text>
</comment>